<protein>
    <submittedName>
        <fullName evidence="3">Uncharacterized protein</fullName>
    </submittedName>
</protein>
<gene>
    <name evidence="3" type="ORF">IAC42_03185</name>
</gene>
<name>A0A9D9E9V1_9SPIR</name>
<comment type="caution">
    <text evidence="3">The sequence shown here is derived from an EMBL/GenBank/DDBJ whole genome shotgun (WGS) entry which is preliminary data.</text>
</comment>
<dbReference type="Gene3D" id="1.25.40.10">
    <property type="entry name" value="Tetratricopeptide repeat domain"/>
    <property type="match status" value="1"/>
</dbReference>
<evidence type="ECO:0000256" key="1">
    <source>
        <dbReference type="SAM" id="MobiDB-lite"/>
    </source>
</evidence>
<keyword evidence="2" id="KW-0472">Membrane</keyword>
<organism evidence="3 4">
    <name type="scientific">Candidatus Aphodenecus pullistercoris</name>
    <dbReference type="NCBI Taxonomy" id="2840669"/>
    <lineage>
        <taxon>Bacteria</taxon>
        <taxon>Pseudomonadati</taxon>
        <taxon>Spirochaetota</taxon>
        <taxon>Spirochaetia</taxon>
        <taxon>Spirochaetales</taxon>
        <taxon>Candidatus Aphodenecus</taxon>
    </lineage>
</organism>
<dbReference type="AlphaFoldDB" id="A0A9D9E9V1"/>
<keyword evidence="2" id="KW-0812">Transmembrane</keyword>
<reference evidence="3" key="2">
    <citation type="journal article" date="2021" name="PeerJ">
        <title>Extensive microbial diversity within the chicken gut microbiome revealed by metagenomics and culture.</title>
        <authorList>
            <person name="Gilroy R."/>
            <person name="Ravi A."/>
            <person name="Getino M."/>
            <person name="Pursley I."/>
            <person name="Horton D.L."/>
            <person name="Alikhan N.F."/>
            <person name="Baker D."/>
            <person name="Gharbi K."/>
            <person name="Hall N."/>
            <person name="Watson M."/>
            <person name="Adriaenssens E.M."/>
            <person name="Foster-Nyarko E."/>
            <person name="Jarju S."/>
            <person name="Secka A."/>
            <person name="Antonio M."/>
            <person name="Oren A."/>
            <person name="Chaudhuri R.R."/>
            <person name="La Ragione R."/>
            <person name="Hildebrand F."/>
            <person name="Pallen M.J."/>
        </authorList>
    </citation>
    <scope>NUCLEOTIDE SEQUENCE</scope>
    <source>
        <strain evidence="3">11167</strain>
    </source>
</reference>
<sequence>MDKNRIICYLTLIIAILLLLYGGLSTAATLILAVVAIAIILFTRRAYLYFVKANRIYSAHDYPRYDEAFKYYKKTLKAGISPKYTVLTATILIQEGEMDEGKAALEKLLGQRFVKDETIRSQAKCALSLVPYSQGDYEKALELCQEVYEGSYRDNILYINMCTYLLALGRVKDFRRVVRDFSQKPVTSLAMLDLQAVYQLLEGDWKGARAMLVALFEKNGHFSFADPYLHMAQIMMHYGDGQAALDYIRRALADVKFRPVTVIPAAMLEELVRLLEDGTKLVDVMASCDADPLPLLNGRLPEIGAHPGYVFADRGELESVDEEVQRRLEAEEKELEDKEPDTALNDDDEEWLRRHGNS</sequence>
<feature type="compositionally biased region" description="Acidic residues" evidence="1">
    <location>
        <begin position="331"/>
        <end position="350"/>
    </location>
</feature>
<keyword evidence="2" id="KW-1133">Transmembrane helix</keyword>
<feature type="transmembrane region" description="Helical" evidence="2">
    <location>
        <begin position="7"/>
        <end position="24"/>
    </location>
</feature>
<dbReference type="InterPro" id="IPR011990">
    <property type="entry name" value="TPR-like_helical_dom_sf"/>
</dbReference>
<proteinExistence type="predicted"/>
<evidence type="ECO:0000313" key="3">
    <source>
        <dbReference type="EMBL" id="MBO8442748.1"/>
    </source>
</evidence>
<dbReference type="EMBL" id="JADIMU010000020">
    <property type="protein sequence ID" value="MBO8442748.1"/>
    <property type="molecule type" value="Genomic_DNA"/>
</dbReference>
<dbReference type="Proteomes" id="UP000823633">
    <property type="component" value="Unassembled WGS sequence"/>
</dbReference>
<dbReference type="SUPFAM" id="SSF48452">
    <property type="entry name" value="TPR-like"/>
    <property type="match status" value="1"/>
</dbReference>
<accession>A0A9D9E9V1</accession>
<evidence type="ECO:0000313" key="4">
    <source>
        <dbReference type="Proteomes" id="UP000823633"/>
    </source>
</evidence>
<evidence type="ECO:0000256" key="2">
    <source>
        <dbReference type="SAM" id="Phobius"/>
    </source>
</evidence>
<feature type="region of interest" description="Disordered" evidence="1">
    <location>
        <begin position="322"/>
        <end position="358"/>
    </location>
</feature>
<reference evidence="3" key="1">
    <citation type="submission" date="2020-10" db="EMBL/GenBank/DDBJ databases">
        <authorList>
            <person name="Gilroy R."/>
        </authorList>
    </citation>
    <scope>NUCLEOTIDE SEQUENCE</scope>
    <source>
        <strain evidence="3">11167</strain>
    </source>
</reference>